<sequence length="98" mass="10406">MGPRRGAVTRSSSSAANMMGQDPESPKPAASPSRQAAIPDDETSRLAETVMNLKEKVSSLEVEITGLNSELEDCRQVIQELASVFGGGGIADMQRDIE</sequence>
<reference evidence="3" key="1">
    <citation type="submission" date="2020-06" db="EMBL/GenBank/DDBJ databases">
        <authorList>
            <person name="Li T."/>
            <person name="Hu X."/>
            <person name="Zhang T."/>
            <person name="Song X."/>
            <person name="Zhang H."/>
            <person name="Dai N."/>
            <person name="Sheng W."/>
            <person name="Hou X."/>
            <person name="Wei L."/>
        </authorList>
    </citation>
    <scope>NUCLEOTIDE SEQUENCE</scope>
    <source>
        <strain evidence="3">KEN1</strain>
        <tissue evidence="3">Leaf</tissue>
    </source>
</reference>
<keyword evidence="1" id="KW-0175">Coiled coil</keyword>
<evidence type="ECO:0000256" key="2">
    <source>
        <dbReference type="SAM" id="MobiDB-lite"/>
    </source>
</evidence>
<gene>
    <name evidence="3" type="ORF">Slati_1150000</name>
</gene>
<dbReference type="AlphaFoldDB" id="A0AAW2XD53"/>
<feature type="coiled-coil region" evidence="1">
    <location>
        <begin position="50"/>
        <end position="77"/>
    </location>
</feature>
<proteinExistence type="predicted"/>
<dbReference type="EMBL" id="JACGWN010000004">
    <property type="protein sequence ID" value="KAL0451719.1"/>
    <property type="molecule type" value="Genomic_DNA"/>
</dbReference>
<reference evidence="3" key="2">
    <citation type="journal article" date="2024" name="Plant">
        <title>Genomic evolution and insights into agronomic trait innovations of Sesamum species.</title>
        <authorList>
            <person name="Miao H."/>
            <person name="Wang L."/>
            <person name="Qu L."/>
            <person name="Liu H."/>
            <person name="Sun Y."/>
            <person name="Le M."/>
            <person name="Wang Q."/>
            <person name="Wei S."/>
            <person name="Zheng Y."/>
            <person name="Lin W."/>
            <person name="Duan Y."/>
            <person name="Cao H."/>
            <person name="Xiong S."/>
            <person name="Wang X."/>
            <person name="Wei L."/>
            <person name="Li C."/>
            <person name="Ma Q."/>
            <person name="Ju M."/>
            <person name="Zhao R."/>
            <person name="Li G."/>
            <person name="Mu C."/>
            <person name="Tian Q."/>
            <person name="Mei H."/>
            <person name="Zhang T."/>
            <person name="Gao T."/>
            <person name="Zhang H."/>
        </authorList>
    </citation>
    <scope>NUCLEOTIDE SEQUENCE</scope>
    <source>
        <strain evidence="3">KEN1</strain>
    </source>
</reference>
<evidence type="ECO:0000313" key="3">
    <source>
        <dbReference type="EMBL" id="KAL0451719.1"/>
    </source>
</evidence>
<feature type="region of interest" description="Disordered" evidence="2">
    <location>
        <begin position="1"/>
        <end position="40"/>
    </location>
</feature>
<comment type="caution">
    <text evidence="3">The sequence shown here is derived from an EMBL/GenBank/DDBJ whole genome shotgun (WGS) entry which is preliminary data.</text>
</comment>
<protein>
    <submittedName>
        <fullName evidence="3">Uncharacterized protein</fullName>
    </submittedName>
</protein>
<evidence type="ECO:0000256" key="1">
    <source>
        <dbReference type="SAM" id="Coils"/>
    </source>
</evidence>
<organism evidence="3">
    <name type="scientific">Sesamum latifolium</name>
    <dbReference type="NCBI Taxonomy" id="2727402"/>
    <lineage>
        <taxon>Eukaryota</taxon>
        <taxon>Viridiplantae</taxon>
        <taxon>Streptophyta</taxon>
        <taxon>Embryophyta</taxon>
        <taxon>Tracheophyta</taxon>
        <taxon>Spermatophyta</taxon>
        <taxon>Magnoliopsida</taxon>
        <taxon>eudicotyledons</taxon>
        <taxon>Gunneridae</taxon>
        <taxon>Pentapetalae</taxon>
        <taxon>asterids</taxon>
        <taxon>lamiids</taxon>
        <taxon>Lamiales</taxon>
        <taxon>Pedaliaceae</taxon>
        <taxon>Sesamum</taxon>
    </lineage>
</organism>
<name>A0AAW2XD53_9LAMI</name>
<accession>A0AAW2XD53</accession>